<dbReference type="AlphaFoldDB" id="A0A835VM75"/>
<dbReference type="GO" id="GO:0006355">
    <property type="term" value="P:regulation of DNA-templated transcription"/>
    <property type="evidence" value="ECO:0007669"/>
    <property type="project" value="UniProtKB-ARBA"/>
</dbReference>
<organism evidence="9 10">
    <name type="scientific">Vanilla planifolia</name>
    <name type="common">Vanilla</name>
    <dbReference type="NCBI Taxonomy" id="51239"/>
    <lineage>
        <taxon>Eukaryota</taxon>
        <taxon>Viridiplantae</taxon>
        <taxon>Streptophyta</taxon>
        <taxon>Embryophyta</taxon>
        <taxon>Tracheophyta</taxon>
        <taxon>Spermatophyta</taxon>
        <taxon>Magnoliopsida</taxon>
        <taxon>Liliopsida</taxon>
        <taxon>Asparagales</taxon>
        <taxon>Orchidaceae</taxon>
        <taxon>Vanilloideae</taxon>
        <taxon>Vanilleae</taxon>
        <taxon>Vanilla</taxon>
    </lineage>
</organism>
<feature type="compositionally biased region" description="Pro residues" evidence="7">
    <location>
        <begin position="40"/>
        <end position="54"/>
    </location>
</feature>
<dbReference type="Proteomes" id="UP000639772">
    <property type="component" value="Chromosome 1"/>
</dbReference>
<feature type="compositionally biased region" description="Acidic residues" evidence="7">
    <location>
        <begin position="211"/>
        <end position="223"/>
    </location>
</feature>
<keyword evidence="6" id="KW-0539">Nucleus</keyword>
<protein>
    <recommendedName>
        <fullName evidence="8">Myb-like domain-containing protein</fullName>
    </recommendedName>
</protein>
<dbReference type="PANTHER" id="PTHR21654:SF107">
    <property type="entry name" value="TRIHELIX TRANSCRIPTION FACTOR PTL-LIKE"/>
    <property type="match status" value="1"/>
</dbReference>
<proteinExistence type="predicted"/>
<evidence type="ECO:0000256" key="6">
    <source>
        <dbReference type="ARBA" id="ARBA00023242"/>
    </source>
</evidence>
<feature type="domain" description="Myb-like" evidence="8">
    <location>
        <begin position="80"/>
        <end position="140"/>
    </location>
</feature>
<dbReference type="CDD" id="cd12203">
    <property type="entry name" value="GT1"/>
    <property type="match status" value="1"/>
</dbReference>
<dbReference type="Pfam" id="PF13837">
    <property type="entry name" value="Myb_DNA-bind_4"/>
    <property type="match status" value="1"/>
</dbReference>
<feature type="region of interest" description="Disordered" evidence="7">
    <location>
        <begin position="31"/>
        <end position="82"/>
    </location>
</feature>
<keyword evidence="4" id="KW-0238">DNA-binding</keyword>
<evidence type="ECO:0000256" key="7">
    <source>
        <dbReference type="SAM" id="MobiDB-lite"/>
    </source>
</evidence>
<evidence type="ECO:0000313" key="10">
    <source>
        <dbReference type="Proteomes" id="UP000639772"/>
    </source>
</evidence>
<accession>A0A835VM75</accession>
<dbReference type="GO" id="GO:0003677">
    <property type="term" value="F:DNA binding"/>
    <property type="evidence" value="ECO:0007669"/>
    <property type="project" value="UniProtKB-KW"/>
</dbReference>
<dbReference type="FunFam" id="1.10.10.60:FF:000061">
    <property type="entry name" value="Trihelix transcription factor GT-2"/>
    <property type="match status" value="1"/>
</dbReference>
<evidence type="ECO:0000256" key="3">
    <source>
        <dbReference type="ARBA" id="ARBA00023015"/>
    </source>
</evidence>
<keyword evidence="5" id="KW-0804">Transcription</keyword>
<name>A0A835VM75_VANPL</name>
<dbReference type="GO" id="GO:0005634">
    <property type="term" value="C:nucleus"/>
    <property type="evidence" value="ECO:0007669"/>
    <property type="project" value="UniProtKB-SubCell"/>
</dbReference>
<evidence type="ECO:0000256" key="1">
    <source>
        <dbReference type="ARBA" id="ARBA00004123"/>
    </source>
</evidence>
<comment type="subcellular location">
    <subcellularLocation>
        <location evidence="1">Nucleus</location>
    </subcellularLocation>
</comment>
<dbReference type="OrthoDB" id="1919525at2759"/>
<reference evidence="9 10" key="1">
    <citation type="journal article" date="2020" name="Nat. Food">
        <title>A phased Vanilla planifolia genome enables genetic improvement of flavour and production.</title>
        <authorList>
            <person name="Hasing T."/>
            <person name="Tang H."/>
            <person name="Brym M."/>
            <person name="Khazi F."/>
            <person name="Huang T."/>
            <person name="Chambers A.H."/>
        </authorList>
    </citation>
    <scope>NUCLEOTIDE SEQUENCE [LARGE SCALE GENOMIC DNA]</scope>
    <source>
        <tissue evidence="9">Leaf</tissue>
    </source>
</reference>
<gene>
    <name evidence="9" type="ORF">HPP92_001848</name>
</gene>
<dbReference type="EMBL" id="JADCNM010000001">
    <property type="protein sequence ID" value="KAG0501776.1"/>
    <property type="molecule type" value="Genomic_DNA"/>
</dbReference>
<evidence type="ECO:0000259" key="8">
    <source>
        <dbReference type="PROSITE" id="PS50090"/>
    </source>
</evidence>
<sequence>METQEPYFHLPPELRQFMLLAAKPPLYNTDGFCSTGPEAPHLPSPPLPPPPPSSHHPTPLASSSANIDAAAGDNGFCPPQGRWPRQETLTLLEIRTRLDPKFRESGQKAALWDEIARIMAEEYGYQRSGRKCREKLDNLYKYYKKTKEGKAGRQDGKHYRFFRQLEALYGGAASAVAIPIKLESTSFNCRPGILESMEGVCFSTSTESSGEEAGCEEEVEEGVLVEGSGSSRRRRTTRPRMADLIDAQLKRLVDMQGAWFEKMLQSMERMEEERLRREEAWRREEAARQERSGGALRASGPGEAREAALLRALERIVRRREGEEAAKVAEGGKLEEEMIFGGVKGYVDGSDGVMAVGGRRRGGKCNVIVMMEGS</sequence>
<feature type="compositionally biased region" description="Low complexity" evidence="7">
    <location>
        <begin position="55"/>
        <end position="65"/>
    </location>
</feature>
<dbReference type="InterPro" id="IPR044822">
    <property type="entry name" value="Myb_DNA-bind_4"/>
</dbReference>
<dbReference type="PROSITE" id="PS50090">
    <property type="entry name" value="MYB_LIKE"/>
    <property type="match status" value="1"/>
</dbReference>
<dbReference type="PANTHER" id="PTHR21654">
    <property type="entry name" value="FI21293P1"/>
    <property type="match status" value="1"/>
</dbReference>
<evidence type="ECO:0000313" key="9">
    <source>
        <dbReference type="EMBL" id="KAG0501776.1"/>
    </source>
</evidence>
<evidence type="ECO:0000256" key="4">
    <source>
        <dbReference type="ARBA" id="ARBA00023125"/>
    </source>
</evidence>
<keyword evidence="2" id="KW-0677">Repeat</keyword>
<dbReference type="Gene3D" id="1.10.10.60">
    <property type="entry name" value="Homeodomain-like"/>
    <property type="match status" value="1"/>
</dbReference>
<keyword evidence="3" id="KW-0805">Transcription regulation</keyword>
<evidence type="ECO:0000256" key="5">
    <source>
        <dbReference type="ARBA" id="ARBA00023163"/>
    </source>
</evidence>
<evidence type="ECO:0000256" key="2">
    <source>
        <dbReference type="ARBA" id="ARBA00022737"/>
    </source>
</evidence>
<dbReference type="InterPro" id="IPR001005">
    <property type="entry name" value="SANT/Myb"/>
</dbReference>
<feature type="region of interest" description="Disordered" evidence="7">
    <location>
        <begin position="211"/>
        <end position="236"/>
    </location>
</feature>
<comment type="caution">
    <text evidence="9">The sequence shown here is derived from an EMBL/GenBank/DDBJ whole genome shotgun (WGS) entry which is preliminary data.</text>
</comment>